<dbReference type="Pfam" id="PF03051">
    <property type="entry name" value="Peptidase_C1_2"/>
    <property type="match status" value="1"/>
</dbReference>
<reference evidence="6" key="1">
    <citation type="submission" date="2022-11" db="EMBL/GenBank/DDBJ databases">
        <title>Draft genome of Mycoplasma arginini isolated from fly.</title>
        <authorList>
            <person name="Severgnini M."/>
            <person name="Gioia G."/>
            <person name="Cremonesi P."/>
            <person name="Moroni P."/>
            <person name="Addis M.F."/>
            <person name="Castiglioni B."/>
        </authorList>
    </citation>
    <scope>NUCLEOTIDE SEQUENCE</scope>
    <source>
        <strain evidence="6">QMP CG1-1632</strain>
    </source>
</reference>
<evidence type="ECO:0000313" key="7">
    <source>
        <dbReference type="Proteomes" id="UP001162175"/>
    </source>
</evidence>
<dbReference type="PIRSF" id="PIRSF005700">
    <property type="entry name" value="PepC"/>
    <property type="match status" value="1"/>
</dbReference>
<dbReference type="InterPro" id="IPR004134">
    <property type="entry name" value="Peptidase_C1B"/>
</dbReference>
<keyword evidence="1 4" id="KW-0645">Protease</keyword>
<dbReference type="PANTHER" id="PTHR10363:SF2">
    <property type="entry name" value="BLEOMYCIN HYDROLASE"/>
    <property type="match status" value="1"/>
</dbReference>
<dbReference type="GO" id="GO:0043418">
    <property type="term" value="P:homocysteine catabolic process"/>
    <property type="evidence" value="ECO:0007669"/>
    <property type="project" value="TreeGrafter"/>
</dbReference>
<feature type="active site" evidence="5">
    <location>
        <position position="69"/>
    </location>
</feature>
<organism evidence="6 7">
    <name type="scientific">Mycoplasmopsis arginini</name>
    <name type="common">Mycoplasma arginini</name>
    <dbReference type="NCBI Taxonomy" id="2094"/>
    <lineage>
        <taxon>Bacteria</taxon>
        <taxon>Bacillati</taxon>
        <taxon>Mycoplasmatota</taxon>
        <taxon>Mycoplasmoidales</taxon>
        <taxon>Metamycoplasmataceae</taxon>
        <taxon>Mycoplasmopsis</taxon>
    </lineage>
</organism>
<gene>
    <name evidence="6" type="ORF">DCBHLPFO_00167</name>
</gene>
<protein>
    <recommendedName>
        <fullName evidence="4">Aminopeptidase</fullName>
    </recommendedName>
</protein>
<evidence type="ECO:0000256" key="4">
    <source>
        <dbReference type="PIRNR" id="PIRNR005700"/>
    </source>
</evidence>
<proteinExistence type="inferred from homology"/>
<dbReference type="SUPFAM" id="SSF54001">
    <property type="entry name" value="Cysteine proteinases"/>
    <property type="match status" value="1"/>
</dbReference>
<name>A0AA43QWM2_MYCAR</name>
<dbReference type="GO" id="GO:0070005">
    <property type="term" value="F:cysteine-type aminopeptidase activity"/>
    <property type="evidence" value="ECO:0007669"/>
    <property type="project" value="InterPro"/>
</dbReference>
<dbReference type="RefSeq" id="WP_268164451.1">
    <property type="nucleotide sequence ID" value="NZ_JAPFAO010000001.1"/>
</dbReference>
<dbReference type="AlphaFoldDB" id="A0AA43QWM2"/>
<evidence type="ECO:0000256" key="3">
    <source>
        <dbReference type="ARBA" id="ARBA00022807"/>
    </source>
</evidence>
<keyword evidence="3 4" id="KW-0788">Thiol protease</keyword>
<dbReference type="Gene3D" id="3.90.70.10">
    <property type="entry name" value="Cysteine proteinases"/>
    <property type="match status" value="1"/>
</dbReference>
<accession>A0AA43QWM2</accession>
<evidence type="ECO:0000256" key="2">
    <source>
        <dbReference type="ARBA" id="ARBA00022801"/>
    </source>
</evidence>
<comment type="caution">
    <text evidence="6">The sequence shown here is derived from an EMBL/GenBank/DDBJ whole genome shotgun (WGS) entry which is preliminary data.</text>
</comment>
<sequence length="442" mass="50998">MSNINLDLIEKFEKKYESNPVNKAVESAIFKNGLKQSSINNEAIKRHNFVFSHETKVGNITNQKASGRCWIFAGLNSVRTKLMEDFNIETLELSQNYVHFFDKLEKANFYLNWVENNGLELDNEDRLFRHFNASPISDGGYWEFFINLVRKYGIVTKDAMNESFSSEATSEMVEQINWRLKAYTAKMRQEFAKSKNINKVKALKENALEDVYNILVKSLGKPPKTFKFEYLDKDKKYVSLEEMTPVKFYEKYLSDYVDSKVNLVADPRNKFPHNSIIQAPLCNNMVGGVPLTMVNVDIEVMKKVMIEQIKAKEPVWFGCDVSTFGNRDGILDSELYNFDLTLTKTPEFSKAEKFESRASVIAHAMNMVGVNLDKNGNPINWKVENSWGSDRGSKGFWSMSDQWFTDYNYMAIVDKKYLTPEILEAFNKPISTITPFDPLCDE</sequence>
<keyword evidence="2 4" id="KW-0378">Hydrolase</keyword>
<dbReference type="PROSITE" id="PS00139">
    <property type="entry name" value="THIOL_PROTEASE_CYS"/>
    <property type="match status" value="1"/>
</dbReference>
<dbReference type="PANTHER" id="PTHR10363">
    <property type="entry name" value="BLEOMYCIN HYDROLASE"/>
    <property type="match status" value="1"/>
</dbReference>
<evidence type="ECO:0000313" key="6">
    <source>
        <dbReference type="EMBL" id="MDI3349532.1"/>
    </source>
</evidence>
<dbReference type="Proteomes" id="UP001162175">
    <property type="component" value="Unassembled WGS sequence"/>
</dbReference>
<dbReference type="CDD" id="cd00585">
    <property type="entry name" value="Peptidase_C1B"/>
    <property type="match status" value="1"/>
</dbReference>
<evidence type="ECO:0000256" key="1">
    <source>
        <dbReference type="ARBA" id="ARBA00022670"/>
    </source>
</evidence>
<comment type="similarity">
    <text evidence="4">Belongs to the peptidase C1 family.</text>
</comment>
<dbReference type="EMBL" id="JAPFAR010000042">
    <property type="protein sequence ID" value="MDI3349532.1"/>
    <property type="molecule type" value="Genomic_DNA"/>
</dbReference>
<dbReference type="GO" id="GO:0005737">
    <property type="term" value="C:cytoplasm"/>
    <property type="evidence" value="ECO:0007669"/>
    <property type="project" value="TreeGrafter"/>
</dbReference>
<evidence type="ECO:0000256" key="5">
    <source>
        <dbReference type="PIRSR" id="PIRSR005700-1"/>
    </source>
</evidence>
<feature type="active site" evidence="5">
    <location>
        <position position="385"/>
    </location>
</feature>
<dbReference type="GO" id="GO:0006508">
    <property type="term" value="P:proteolysis"/>
    <property type="evidence" value="ECO:0007669"/>
    <property type="project" value="UniProtKB-KW"/>
</dbReference>
<dbReference type="InterPro" id="IPR000169">
    <property type="entry name" value="Pept_cys_AS"/>
</dbReference>
<dbReference type="InterPro" id="IPR038765">
    <property type="entry name" value="Papain-like_cys_pep_sf"/>
</dbReference>
<keyword evidence="4" id="KW-0031">Aminopeptidase</keyword>
<feature type="active site" evidence="5">
    <location>
        <position position="363"/>
    </location>
</feature>
<dbReference type="GO" id="GO:0009636">
    <property type="term" value="P:response to toxic substance"/>
    <property type="evidence" value="ECO:0007669"/>
    <property type="project" value="TreeGrafter"/>
</dbReference>